<dbReference type="InterPro" id="IPR009081">
    <property type="entry name" value="PP-bd_ACP"/>
</dbReference>
<dbReference type="AlphaFoldDB" id="A0A4U2Y3K8"/>
<evidence type="ECO:0000313" key="2">
    <source>
        <dbReference type="EMBL" id="TKI55060.1"/>
    </source>
</evidence>
<dbReference type="Gene3D" id="1.10.1200.10">
    <property type="entry name" value="ACP-like"/>
    <property type="match status" value="1"/>
</dbReference>
<evidence type="ECO:0000313" key="3">
    <source>
        <dbReference type="Proteomes" id="UP000307841"/>
    </source>
</evidence>
<dbReference type="Proteomes" id="UP000307841">
    <property type="component" value="Unassembled WGS sequence"/>
</dbReference>
<evidence type="ECO:0000259" key="1">
    <source>
        <dbReference type="PROSITE" id="PS50075"/>
    </source>
</evidence>
<dbReference type="EMBL" id="SZNK01000001">
    <property type="protein sequence ID" value="TKI55060.1"/>
    <property type="molecule type" value="Genomic_DNA"/>
</dbReference>
<dbReference type="OrthoDB" id="677810at2"/>
<feature type="domain" description="Carrier" evidence="1">
    <location>
        <begin position="1"/>
        <end position="77"/>
    </location>
</feature>
<dbReference type="SUPFAM" id="SSF47336">
    <property type="entry name" value="ACP-like"/>
    <property type="match status" value="1"/>
</dbReference>
<comment type="caution">
    <text evidence="2">The sequence shown here is derived from an EMBL/GenBank/DDBJ whole genome shotgun (WGS) entry which is preliminary data.</text>
</comment>
<keyword evidence="3" id="KW-1185">Reference proteome</keyword>
<gene>
    <name evidence="2" type="ORF">E8L90_06095</name>
</gene>
<protein>
    <submittedName>
        <fullName evidence="2">Acyl carrier protein</fullName>
    </submittedName>
</protein>
<reference evidence="2 3" key="1">
    <citation type="submission" date="2019-04" db="EMBL/GenBank/DDBJ databases">
        <title>Whole genome sequencing of Brevibacillus sp. TGS2-1.</title>
        <authorList>
            <person name="Choi A."/>
        </authorList>
    </citation>
    <scope>NUCLEOTIDE SEQUENCE [LARGE SCALE GENOMIC DNA]</scope>
    <source>
        <strain evidence="2 3">TGS2-1</strain>
    </source>
</reference>
<organism evidence="2 3">
    <name type="scientific">Brevibacillus antibioticus</name>
    <dbReference type="NCBI Taxonomy" id="2570228"/>
    <lineage>
        <taxon>Bacteria</taxon>
        <taxon>Bacillati</taxon>
        <taxon>Bacillota</taxon>
        <taxon>Bacilli</taxon>
        <taxon>Bacillales</taxon>
        <taxon>Paenibacillaceae</taxon>
        <taxon>Brevibacillus</taxon>
    </lineage>
</organism>
<accession>A0A4U2Y3K8</accession>
<dbReference type="PROSITE" id="PS50075">
    <property type="entry name" value="CARRIER"/>
    <property type="match status" value="1"/>
</dbReference>
<name>A0A4U2Y3K8_9BACL</name>
<dbReference type="Pfam" id="PF00550">
    <property type="entry name" value="PP-binding"/>
    <property type="match status" value="1"/>
</dbReference>
<dbReference type="RefSeq" id="WP_137028439.1">
    <property type="nucleotide sequence ID" value="NZ_SZNK01000001.1"/>
</dbReference>
<dbReference type="InterPro" id="IPR036736">
    <property type="entry name" value="ACP-like_sf"/>
</dbReference>
<sequence length="94" mass="10975">MEATKAKIRTFLTRFFRKRELRDDEDMFALGFINSLFAMQLVMFLESEFSIELNNDDLDLENLKSINAIAELIEKKQSQLSILSEAQVETTYDT</sequence>
<proteinExistence type="predicted"/>